<dbReference type="InterPro" id="IPR020825">
    <property type="entry name" value="Phe-tRNA_synthase-like_B3/B4"/>
</dbReference>
<dbReference type="InterPro" id="IPR005147">
    <property type="entry name" value="tRNA_synthase_B5-dom"/>
</dbReference>
<gene>
    <name evidence="15" type="primary">pheT</name>
    <name evidence="20" type="ORF">CLV27_0527</name>
</gene>
<dbReference type="PROSITE" id="PS51483">
    <property type="entry name" value="B5"/>
    <property type="match status" value="1"/>
</dbReference>
<dbReference type="AlphaFoldDB" id="A0A4R1GE78"/>
<keyword evidence="5 16" id="KW-0820">tRNA-binding</keyword>
<feature type="domain" description="TRNA-binding" evidence="17">
    <location>
        <begin position="40"/>
        <end position="148"/>
    </location>
</feature>
<dbReference type="OrthoDB" id="9805455at2"/>
<dbReference type="InterPro" id="IPR045864">
    <property type="entry name" value="aa-tRNA-synth_II/BPL/LPL"/>
</dbReference>
<protein>
    <recommendedName>
        <fullName evidence="15">Phenylalanine--tRNA ligase beta subunit</fullName>
        <ecNumber evidence="15">6.1.1.20</ecNumber>
    </recommendedName>
    <alternativeName>
        <fullName evidence="15">Phenylalanyl-tRNA synthetase beta subunit</fullName>
        <shortName evidence="15">PheRS</shortName>
    </alternativeName>
</protein>
<evidence type="ECO:0000256" key="3">
    <source>
        <dbReference type="ARBA" id="ARBA00011209"/>
    </source>
</evidence>
<evidence type="ECO:0000256" key="6">
    <source>
        <dbReference type="ARBA" id="ARBA00022598"/>
    </source>
</evidence>
<keyword evidence="10 15" id="KW-0460">Magnesium</keyword>
<evidence type="ECO:0000256" key="13">
    <source>
        <dbReference type="ARBA" id="ARBA00023146"/>
    </source>
</evidence>
<dbReference type="NCBIfam" id="TIGR00472">
    <property type="entry name" value="pheT_bact"/>
    <property type="match status" value="1"/>
</dbReference>
<organism evidence="20 21">
    <name type="scientific">Phorcysia thermohydrogeniphila</name>
    <dbReference type="NCBI Taxonomy" id="936138"/>
    <lineage>
        <taxon>Bacteria</taxon>
        <taxon>Pseudomonadati</taxon>
        <taxon>Aquificota</taxon>
        <taxon>Aquificia</taxon>
        <taxon>Desulfurobacteriales</taxon>
        <taxon>Desulfurobacteriaceae</taxon>
        <taxon>Phorcysia</taxon>
    </lineage>
</organism>
<dbReference type="InterPro" id="IPR012340">
    <property type="entry name" value="NA-bd_OB-fold"/>
</dbReference>
<keyword evidence="9 15" id="KW-0067">ATP-binding</keyword>
<evidence type="ECO:0000313" key="20">
    <source>
        <dbReference type="EMBL" id="TCK06717.1"/>
    </source>
</evidence>
<dbReference type="SMART" id="SM00873">
    <property type="entry name" value="B3_4"/>
    <property type="match status" value="1"/>
</dbReference>
<dbReference type="InterPro" id="IPR005146">
    <property type="entry name" value="B3/B4_tRNA-bd"/>
</dbReference>
<dbReference type="GO" id="GO:0006432">
    <property type="term" value="P:phenylalanyl-tRNA aminoacylation"/>
    <property type="evidence" value="ECO:0007669"/>
    <property type="project" value="UniProtKB-UniRule"/>
</dbReference>
<dbReference type="Gene3D" id="3.50.40.10">
    <property type="entry name" value="Phenylalanyl-trna Synthetase, Chain B, domain 3"/>
    <property type="match status" value="1"/>
</dbReference>
<dbReference type="GO" id="GO:0000049">
    <property type="term" value="F:tRNA binding"/>
    <property type="evidence" value="ECO:0007669"/>
    <property type="project" value="UniProtKB-UniRule"/>
</dbReference>
<dbReference type="InterPro" id="IPR004532">
    <property type="entry name" value="Phe-tRNA-ligase_IIc_bsu_bact"/>
</dbReference>
<dbReference type="GO" id="GO:0004826">
    <property type="term" value="F:phenylalanine-tRNA ligase activity"/>
    <property type="evidence" value="ECO:0007669"/>
    <property type="project" value="UniProtKB-UniRule"/>
</dbReference>
<evidence type="ECO:0000256" key="14">
    <source>
        <dbReference type="ARBA" id="ARBA00049255"/>
    </source>
</evidence>
<dbReference type="SUPFAM" id="SSF54991">
    <property type="entry name" value="Anticodon-binding domain of PheRS"/>
    <property type="match status" value="1"/>
</dbReference>
<dbReference type="HAMAP" id="MF_00283">
    <property type="entry name" value="Phe_tRNA_synth_beta1"/>
    <property type="match status" value="1"/>
</dbReference>
<dbReference type="InterPro" id="IPR009061">
    <property type="entry name" value="DNA-bd_dom_put_sf"/>
</dbReference>
<dbReference type="InterPro" id="IPR041616">
    <property type="entry name" value="PheRS_beta_core"/>
</dbReference>
<feature type="binding site" evidence="15">
    <location>
        <position position="462"/>
    </location>
    <ligand>
        <name>Mg(2+)</name>
        <dbReference type="ChEBI" id="CHEBI:18420"/>
        <note>shared with alpha subunit</note>
    </ligand>
</feature>
<dbReference type="SUPFAM" id="SSF46955">
    <property type="entry name" value="Putative DNA-binding domain"/>
    <property type="match status" value="1"/>
</dbReference>
<evidence type="ECO:0000256" key="5">
    <source>
        <dbReference type="ARBA" id="ARBA00022555"/>
    </source>
</evidence>
<dbReference type="SMART" id="SM00874">
    <property type="entry name" value="B5"/>
    <property type="match status" value="1"/>
</dbReference>
<dbReference type="InterPro" id="IPR005121">
    <property type="entry name" value="Fdx_antiC-bd"/>
</dbReference>
<dbReference type="FunFam" id="3.50.40.10:FF:000001">
    <property type="entry name" value="Phenylalanine--tRNA ligase beta subunit"/>
    <property type="match status" value="1"/>
</dbReference>
<dbReference type="PANTHER" id="PTHR10947">
    <property type="entry name" value="PHENYLALANYL-TRNA SYNTHETASE BETA CHAIN AND LEUCINE-RICH REPEAT-CONTAINING PROTEIN 47"/>
    <property type="match status" value="1"/>
</dbReference>
<dbReference type="Gene3D" id="2.40.50.140">
    <property type="entry name" value="Nucleic acid-binding proteins"/>
    <property type="match status" value="1"/>
</dbReference>
<accession>A0A4R1GE78</accession>
<feature type="binding site" evidence="15">
    <location>
        <position position="466"/>
    </location>
    <ligand>
        <name>Mg(2+)</name>
        <dbReference type="ChEBI" id="CHEBI:18420"/>
        <note>shared with alpha subunit</note>
    </ligand>
</feature>
<dbReference type="InterPro" id="IPR033714">
    <property type="entry name" value="tRNA_bind_bactPheRS"/>
</dbReference>
<keyword evidence="21" id="KW-1185">Reference proteome</keyword>
<dbReference type="Pfam" id="PF03484">
    <property type="entry name" value="B5"/>
    <property type="match status" value="1"/>
</dbReference>
<dbReference type="GO" id="GO:0005524">
    <property type="term" value="F:ATP binding"/>
    <property type="evidence" value="ECO:0007669"/>
    <property type="project" value="UniProtKB-UniRule"/>
</dbReference>
<keyword evidence="7 15" id="KW-0479">Metal-binding</keyword>
<dbReference type="PROSITE" id="PS51447">
    <property type="entry name" value="FDX_ACB"/>
    <property type="match status" value="1"/>
</dbReference>
<proteinExistence type="inferred from homology"/>
<feature type="binding site" evidence="15">
    <location>
        <position position="456"/>
    </location>
    <ligand>
        <name>Mg(2+)</name>
        <dbReference type="ChEBI" id="CHEBI:18420"/>
        <note>shared with alpha subunit</note>
    </ligand>
</feature>
<keyword evidence="13 15" id="KW-0030">Aminoacyl-tRNA synthetase</keyword>
<keyword evidence="11 16" id="KW-0694">RNA-binding</keyword>
<sequence length="793" mass="89026">MRITYRWLQEFIDIGELSAKEVADILTDVGIEVDSVSYAAEGIEKVVTGKIVELKKHPNADRLKICKVDVGDTVLQIVTGADNVFEGAVVPVALHGARLPNGVRIKRSKLRGEVSEGMLCSEEELGLTDSAKGIMILPENLELGRDIKEALGLDDWVIEYEITTNRPDALSVLGIARELRAVLGKPIKLPEVSFIEGDFKAEDEASLKVLDGAACPRYDGFVIKGLENKNSPLWMQVRLYLVGLRPINAVVDVTNYVMYELGQPLHAFDLEKLSGREVVVRRAKEGERIVTLDGVERELSPSDLVIADSERPVAIAGIMGGEESGTSLETKEVFLESAHFDPMTVRKTSKRLALMTDASYRFERGADIEATEFAAKRALHLIQKICSGEVAKGKLSFYPKPYTPKVIVFNPDRATKILGVNIPARKSFEILSNLGFTVRKEQDYIVVKVPSWRKYDVTREIDLIEEVVRIYGMKNVVSSYPLMHSEVERNFVYDKVQEVKEFLTALGLNEAVNYSFIGEKLYRKFGFGVEGLIKIANPLSEEWSFMRDRIFPSLVQNACLNINRNERNVFLFEVARVFVNRGEKLPDEPLHLSFALTGKVPEGLYGERDVDFYDLKGILESLMELLKLSPEFKPLESEAYLHPGQSAKVFVDGKEVGFIGKLHPDVLERFEVKQDIFVGELNLGELLKLSEGKRIRFSQIPKFPPVSRDIAVLVDLDLPVAEVEKVIRKSAKYLERLKLFDIYTGKGIPEGKKSVAFSLLFRSPDRTLSDEEVNKIMDVIIKELEKIGAKLRA</sequence>
<evidence type="ECO:0000313" key="21">
    <source>
        <dbReference type="Proteomes" id="UP000295777"/>
    </source>
</evidence>
<dbReference type="Gene3D" id="3.30.930.10">
    <property type="entry name" value="Bira Bifunctional Protein, Domain 2"/>
    <property type="match status" value="1"/>
</dbReference>
<evidence type="ECO:0000256" key="8">
    <source>
        <dbReference type="ARBA" id="ARBA00022741"/>
    </source>
</evidence>
<dbReference type="InterPro" id="IPR045060">
    <property type="entry name" value="Phe-tRNA-ligase_IIc_bsu"/>
</dbReference>
<dbReference type="GO" id="GO:0000287">
    <property type="term" value="F:magnesium ion binding"/>
    <property type="evidence" value="ECO:0007669"/>
    <property type="project" value="UniProtKB-UniRule"/>
</dbReference>
<name>A0A4R1GE78_9BACT</name>
<evidence type="ECO:0000256" key="11">
    <source>
        <dbReference type="ARBA" id="ARBA00022884"/>
    </source>
</evidence>
<dbReference type="SMART" id="SM00896">
    <property type="entry name" value="FDX-ACB"/>
    <property type="match status" value="1"/>
</dbReference>
<evidence type="ECO:0000256" key="10">
    <source>
        <dbReference type="ARBA" id="ARBA00022842"/>
    </source>
</evidence>
<dbReference type="SUPFAM" id="SSF56037">
    <property type="entry name" value="PheT/TilS domain"/>
    <property type="match status" value="1"/>
</dbReference>
<comment type="similarity">
    <text evidence="2 15">Belongs to the phenylalanyl-tRNA synthetase beta subunit family. Type 1 subfamily.</text>
</comment>
<dbReference type="SUPFAM" id="SSF55681">
    <property type="entry name" value="Class II aaRS and biotin synthetases"/>
    <property type="match status" value="1"/>
</dbReference>
<evidence type="ECO:0000256" key="1">
    <source>
        <dbReference type="ARBA" id="ARBA00004496"/>
    </source>
</evidence>
<evidence type="ECO:0000259" key="18">
    <source>
        <dbReference type="PROSITE" id="PS51447"/>
    </source>
</evidence>
<dbReference type="CDD" id="cd00769">
    <property type="entry name" value="PheRS_beta_core"/>
    <property type="match status" value="1"/>
</dbReference>
<dbReference type="EMBL" id="SMFV01000001">
    <property type="protein sequence ID" value="TCK06717.1"/>
    <property type="molecule type" value="Genomic_DNA"/>
</dbReference>
<evidence type="ECO:0000256" key="7">
    <source>
        <dbReference type="ARBA" id="ARBA00022723"/>
    </source>
</evidence>
<dbReference type="GO" id="GO:0009328">
    <property type="term" value="C:phenylalanine-tRNA ligase complex"/>
    <property type="evidence" value="ECO:0007669"/>
    <property type="project" value="TreeGrafter"/>
</dbReference>
<dbReference type="PANTHER" id="PTHR10947:SF0">
    <property type="entry name" value="PHENYLALANINE--TRNA LIGASE BETA SUBUNIT"/>
    <property type="match status" value="1"/>
</dbReference>
<evidence type="ECO:0000256" key="15">
    <source>
        <dbReference type="HAMAP-Rule" id="MF_00283"/>
    </source>
</evidence>
<evidence type="ECO:0000259" key="19">
    <source>
        <dbReference type="PROSITE" id="PS51483"/>
    </source>
</evidence>
<dbReference type="PROSITE" id="PS50886">
    <property type="entry name" value="TRBD"/>
    <property type="match status" value="1"/>
</dbReference>
<keyword evidence="4 15" id="KW-0963">Cytoplasm</keyword>
<dbReference type="InterPro" id="IPR002547">
    <property type="entry name" value="tRNA-bd_dom"/>
</dbReference>
<keyword evidence="8 15" id="KW-0547">Nucleotide-binding</keyword>
<evidence type="ECO:0000256" key="16">
    <source>
        <dbReference type="PROSITE-ProRule" id="PRU00209"/>
    </source>
</evidence>
<comment type="cofactor">
    <cofactor evidence="15">
        <name>Mg(2+)</name>
        <dbReference type="ChEBI" id="CHEBI:18420"/>
    </cofactor>
    <text evidence="15">Binds 2 magnesium ions per tetramer.</text>
</comment>
<dbReference type="NCBIfam" id="NF045760">
    <property type="entry name" value="YtpR"/>
    <property type="match status" value="1"/>
</dbReference>
<dbReference type="Pfam" id="PF03147">
    <property type="entry name" value="FDX-ACB"/>
    <property type="match status" value="1"/>
</dbReference>
<dbReference type="InterPro" id="IPR036690">
    <property type="entry name" value="Fdx_antiC-bd_sf"/>
</dbReference>
<evidence type="ECO:0000256" key="9">
    <source>
        <dbReference type="ARBA" id="ARBA00022840"/>
    </source>
</evidence>
<reference evidence="20 21" key="1">
    <citation type="submission" date="2019-03" db="EMBL/GenBank/DDBJ databases">
        <title>Genomic Encyclopedia of Archaeal and Bacterial Type Strains, Phase II (KMG-II): from individual species to whole genera.</title>
        <authorList>
            <person name="Goeker M."/>
        </authorList>
    </citation>
    <scope>NUCLEOTIDE SEQUENCE [LARGE SCALE GENOMIC DNA]</scope>
    <source>
        <strain evidence="20 21">DSM 24425</strain>
    </source>
</reference>
<dbReference type="FunFam" id="2.40.50.140:FF:000045">
    <property type="entry name" value="Phenylalanine--tRNA ligase beta subunit"/>
    <property type="match status" value="1"/>
</dbReference>
<dbReference type="FunFam" id="3.30.70.380:FF:000001">
    <property type="entry name" value="Phenylalanine--tRNA ligase beta subunit"/>
    <property type="match status" value="1"/>
</dbReference>
<dbReference type="Pfam" id="PF03483">
    <property type="entry name" value="B3_4"/>
    <property type="match status" value="1"/>
</dbReference>
<evidence type="ECO:0000256" key="4">
    <source>
        <dbReference type="ARBA" id="ARBA00022490"/>
    </source>
</evidence>
<dbReference type="EC" id="6.1.1.20" evidence="15"/>
<dbReference type="Pfam" id="PF17759">
    <property type="entry name" value="tRNA_synthFbeta"/>
    <property type="match status" value="1"/>
</dbReference>
<dbReference type="Pfam" id="PF01588">
    <property type="entry name" value="tRNA_bind"/>
    <property type="match status" value="1"/>
</dbReference>
<evidence type="ECO:0000256" key="12">
    <source>
        <dbReference type="ARBA" id="ARBA00022917"/>
    </source>
</evidence>
<comment type="subunit">
    <text evidence="3 15">Tetramer of two alpha and two beta subunits.</text>
</comment>
<feature type="binding site" evidence="15">
    <location>
        <position position="465"/>
    </location>
    <ligand>
        <name>Mg(2+)</name>
        <dbReference type="ChEBI" id="CHEBI:18420"/>
        <note>shared with alpha subunit</note>
    </ligand>
</feature>
<evidence type="ECO:0000256" key="2">
    <source>
        <dbReference type="ARBA" id="ARBA00008653"/>
    </source>
</evidence>
<evidence type="ECO:0000259" key="17">
    <source>
        <dbReference type="PROSITE" id="PS50886"/>
    </source>
</evidence>
<keyword evidence="6 15" id="KW-0436">Ligase</keyword>
<dbReference type="Gene3D" id="3.30.70.380">
    <property type="entry name" value="Ferrodoxin-fold anticodon-binding domain"/>
    <property type="match status" value="1"/>
</dbReference>
<feature type="domain" description="FDX-ACB" evidence="18">
    <location>
        <begin position="701"/>
        <end position="792"/>
    </location>
</feature>
<comment type="catalytic activity">
    <reaction evidence="14 15">
        <text>tRNA(Phe) + L-phenylalanine + ATP = L-phenylalanyl-tRNA(Phe) + AMP + diphosphate + H(+)</text>
        <dbReference type="Rhea" id="RHEA:19413"/>
        <dbReference type="Rhea" id="RHEA-COMP:9668"/>
        <dbReference type="Rhea" id="RHEA-COMP:9699"/>
        <dbReference type="ChEBI" id="CHEBI:15378"/>
        <dbReference type="ChEBI" id="CHEBI:30616"/>
        <dbReference type="ChEBI" id="CHEBI:33019"/>
        <dbReference type="ChEBI" id="CHEBI:58095"/>
        <dbReference type="ChEBI" id="CHEBI:78442"/>
        <dbReference type="ChEBI" id="CHEBI:78531"/>
        <dbReference type="ChEBI" id="CHEBI:456215"/>
        <dbReference type="EC" id="6.1.1.20"/>
    </reaction>
</comment>
<dbReference type="CDD" id="cd02796">
    <property type="entry name" value="tRNA_bind_bactPheRS"/>
    <property type="match status" value="1"/>
</dbReference>
<feature type="domain" description="B5" evidence="19">
    <location>
        <begin position="402"/>
        <end position="478"/>
    </location>
</feature>
<keyword evidence="12 15" id="KW-0648">Protein biosynthesis</keyword>
<dbReference type="SUPFAM" id="SSF50249">
    <property type="entry name" value="Nucleic acid-binding proteins"/>
    <property type="match status" value="1"/>
</dbReference>
<dbReference type="RefSeq" id="WP_132525510.1">
    <property type="nucleotide sequence ID" value="NZ_SMFV01000001.1"/>
</dbReference>
<dbReference type="Proteomes" id="UP000295777">
    <property type="component" value="Unassembled WGS sequence"/>
</dbReference>
<dbReference type="Gene3D" id="3.30.56.10">
    <property type="match status" value="2"/>
</dbReference>
<comment type="caution">
    <text evidence="20">The sequence shown here is derived from an EMBL/GenBank/DDBJ whole genome shotgun (WGS) entry which is preliminary data.</text>
</comment>
<comment type="subcellular location">
    <subcellularLocation>
        <location evidence="1 15">Cytoplasm</location>
    </subcellularLocation>
</comment>